<dbReference type="InterPro" id="IPR016132">
    <property type="entry name" value="Phyto_chromo_attachment"/>
</dbReference>
<keyword evidence="2" id="KW-0716">Sensory transduction</keyword>
<dbReference type="Proteomes" id="UP000697995">
    <property type="component" value="Unassembled WGS sequence"/>
</dbReference>
<dbReference type="SUPFAM" id="SSF55781">
    <property type="entry name" value="GAF domain-like"/>
    <property type="match status" value="2"/>
</dbReference>
<gene>
    <name evidence="8" type="ORF">CKO45_13655</name>
</gene>
<organism evidence="8 9">
    <name type="scientific">Paracraurococcus ruber</name>
    <dbReference type="NCBI Taxonomy" id="77675"/>
    <lineage>
        <taxon>Bacteria</taxon>
        <taxon>Pseudomonadati</taxon>
        <taxon>Pseudomonadota</taxon>
        <taxon>Alphaproteobacteria</taxon>
        <taxon>Acetobacterales</taxon>
        <taxon>Roseomonadaceae</taxon>
        <taxon>Paracraurococcus</taxon>
    </lineage>
</organism>
<name>A0ABS1CZB8_9PROT</name>
<evidence type="ECO:0000259" key="6">
    <source>
        <dbReference type="PROSITE" id="PS50046"/>
    </source>
</evidence>
<protein>
    <recommendedName>
        <fullName evidence="10">GAF domain-containing protein</fullName>
    </recommendedName>
</protein>
<dbReference type="InterPro" id="IPR043150">
    <property type="entry name" value="Phytochrome_PHY_sf"/>
</dbReference>
<evidence type="ECO:0000313" key="8">
    <source>
        <dbReference type="EMBL" id="MBK1659282.1"/>
    </source>
</evidence>
<comment type="caution">
    <text evidence="8">The sequence shown here is derived from an EMBL/GenBank/DDBJ whole genome shotgun (WGS) entry which is preliminary data.</text>
</comment>
<feature type="region of interest" description="Disordered" evidence="5">
    <location>
        <begin position="49"/>
        <end position="76"/>
    </location>
</feature>
<dbReference type="Pfam" id="PF01590">
    <property type="entry name" value="GAF"/>
    <property type="match status" value="1"/>
</dbReference>
<sequence>MPGCGCARGPGMPSTWRSRRPSTGKWLPFSRPWSVGAGTWDEAQADRATALSGPPGSARPVRPASSGPRAGGAIKPAPFQSCLQPLTQHSSCKVNHGVASLRAGGSAASLGAADEERESMPSIRARIWNGRPLPCEHDTLPIARIGTVQPHGVMMVVVPETGCVEHVSANVEEILGVPARAVLGQQPTMAFQDPESVRRLQDILRPGRRFFENPTPLQARGRAFEAICHLRDGRLFIEIEPYVTAEHDYQTMVSAAVDAISRQTTVQGLYAAAARMMHFVTRYDRVKLYKFLSHGHGVVVAEQHAPDSKLPGSFLGYHFSASDVPEAAKEILLTGKTRQKPTQRGSVPLLMRGPDGEPTESGPRIDMTDCWLRGIHPCDNGYNNNLGVGSNIIFPVCLDDSLWGLFVVHNKDEKFLNYDSRAVIEQLTMMFASRLVELEAGEARIEERQRLAQQMVATVEAAQAMLSSTPNLRGDHGNSIRLHAMHAMSRHVAALAPTYVSATGLDRAVAGNPEDRFSFDLLRLADADGAAVLRAGPGGHVHLIGATPDALAVRGLAALFGSRLPAFEEGEGRVFATDALGDFAPLTPDLIAVASGLLAAPIGNRGDMILWFRKERVIDAIWAGRPPSVAELNSEKMFRPRDDFAAHRAPLAGASRPWLESEVLLAAQFAVAVSQAWQGTRRDGAEPMPPPEAAPVVYADPALEPDGMGARSGRAFTMLPGAAAAGPWAAAS</sequence>
<dbReference type="SUPFAM" id="SSF55785">
    <property type="entry name" value="PYP-like sensor domain (PAS domain)"/>
    <property type="match status" value="1"/>
</dbReference>
<dbReference type="InterPro" id="IPR013654">
    <property type="entry name" value="PAS_2"/>
</dbReference>
<dbReference type="Pfam" id="PF08446">
    <property type="entry name" value="PAS_2"/>
    <property type="match status" value="1"/>
</dbReference>
<keyword evidence="3" id="KW-0157">Chromophore</keyword>
<dbReference type="PROSITE" id="PS50046">
    <property type="entry name" value="PHYTOCHROME_2"/>
    <property type="match status" value="1"/>
</dbReference>
<proteinExistence type="predicted"/>
<dbReference type="PROSITE" id="PS50112">
    <property type="entry name" value="PAS"/>
    <property type="match status" value="1"/>
</dbReference>
<feature type="region of interest" description="Disordered" evidence="5">
    <location>
        <begin position="337"/>
        <end position="363"/>
    </location>
</feature>
<evidence type="ECO:0000259" key="7">
    <source>
        <dbReference type="PROSITE" id="PS50112"/>
    </source>
</evidence>
<accession>A0ABS1CZB8</accession>
<dbReference type="Gene3D" id="3.30.450.40">
    <property type="match status" value="1"/>
</dbReference>
<dbReference type="EMBL" id="NRSG01000093">
    <property type="protein sequence ID" value="MBK1659282.1"/>
    <property type="molecule type" value="Genomic_DNA"/>
</dbReference>
<keyword evidence="9" id="KW-1185">Reference proteome</keyword>
<evidence type="ECO:0000256" key="4">
    <source>
        <dbReference type="ARBA" id="ARBA00023170"/>
    </source>
</evidence>
<dbReference type="Gene3D" id="3.30.450.270">
    <property type="match status" value="1"/>
</dbReference>
<dbReference type="Gene3D" id="3.30.450.20">
    <property type="entry name" value="PAS domain"/>
    <property type="match status" value="1"/>
</dbReference>
<dbReference type="InterPro" id="IPR003018">
    <property type="entry name" value="GAF"/>
</dbReference>
<evidence type="ECO:0000256" key="3">
    <source>
        <dbReference type="ARBA" id="ARBA00022991"/>
    </source>
</evidence>
<feature type="domain" description="PAS" evidence="7">
    <location>
        <begin position="155"/>
        <end position="205"/>
    </location>
</feature>
<evidence type="ECO:0000256" key="5">
    <source>
        <dbReference type="SAM" id="MobiDB-lite"/>
    </source>
</evidence>
<dbReference type="SMART" id="SM00065">
    <property type="entry name" value="GAF"/>
    <property type="match status" value="1"/>
</dbReference>
<dbReference type="InterPro" id="IPR013515">
    <property type="entry name" value="Phytochrome_cen-reg"/>
</dbReference>
<keyword evidence="4" id="KW-0675">Receptor</keyword>
<feature type="domain" description="Phytochrome chromophore attachment site" evidence="6">
    <location>
        <begin position="265"/>
        <end position="438"/>
    </location>
</feature>
<evidence type="ECO:0000256" key="1">
    <source>
        <dbReference type="ARBA" id="ARBA00022543"/>
    </source>
</evidence>
<evidence type="ECO:0008006" key="10">
    <source>
        <dbReference type="Google" id="ProtNLM"/>
    </source>
</evidence>
<dbReference type="Pfam" id="PF00360">
    <property type="entry name" value="PHY"/>
    <property type="match status" value="1"/>
</dbReference>
<reference evidence="8 9" key="1">
    <citation type="journal article" date="2020" name="Microorganisms">
        <title>Osmotic Adaptation and Compatible Solute Biosynthesis of Phototrophic Bacteria as Revealed from Genome Analyses.</title>
        <authorList>
            <person name="Imhoff J.F."/>
            <person name="Rahn T."/>
            <person name="Kunzel S."/>
            <person name="Keller A."/>
            <person name="Neulinger S.C."/>
        </authorList>
    </citation>
    <scope>NUCLEOTIDE SEQUENCE [LARGE SCALE GENOMIC DNA]</scope>
    <source>
        <strain evidence="8 9">DSM 15382</strain>
    </source>
</reference>
<feature type="region of interest" description="Disordered" evidence="5">
    <location>
        <begin position="1"/>
        <end position="30"/>
    </location>
</feature>
<dbReference type="InterPro" id="IPR000014">
    <property type="entry name" value="PAS"/>
</dbReference>
<evidence type="ECO:0000256" key="2">
    <source>
        <dbReference type="ARBA" id="ARBA00022606"/>
    </source>
</evidence>
<evidence type="ECO:0000313" key="9">
    <source>
        <dbReference type="Proteomes" id="UP000697995"/>
    </source>
</evidence>
<dbReference type="InterPro" id="IPR035965">
    <property type="entry name" value="PAS-like_dom_sf"/>
</dbReference>
<keyword evidence="1" id="KW-0600">Photoreceptor protein</keyword>
<dbReference type="InterPro" id="IPR029016">
    <property type="entry name" value="GAF-like_dom_sf"/>
</dbReference>